<dbReference type="Pfam" id="PF12937">
    <property type="entry name" value="F-box-like"/>
    <property type="match status" value="1"/>
</dbReference>
<dbReference type="Proteomes" id="UP001152795">
    <property type="component" value="Unassembled WGS sequence"/>
</dbReference>
<dbReference type="InterPro" id="IPR001810">
    <property type="entry name" value="F-box_dom"/>
</dbReference>
<dbReference type="OrthoDB" id="9856535at2759"/>
<comment type="caution">
    <text evidence="1">The sequence shown here is derived from an EMBL/GenBank/DDBJ whole genome shotgun (WGS) entry which is preliminary data.</text>
</comment>
<evidence type="ECO:0000313" key="2">
    <source>
        <dbReference type="Proteomes" id="UP001152795"/>
    </source>
</evidence>
<reference evidence="1" key="1">
    <citation type="submission" date="2020-04" db="EMBL/GenBank/DDBJ databases">
        <authorList>
            <person name="Alioto T."/>
            <person name="Alioto T."/>
            <person name="Gomez Garrido J."/>
        </authorList>
    </citation>
    <scope>NUCLEOTIDE SEQUENCE</scope>
    <source>
        <strain evidence="1">A484AB</strain>
    </source>
</reference>
<organism evidence="1 2">
    <name type="scientific">Paramuricea clavata</name>
    <name type="common">Red gorgonian</name>
    <name type="synonym">Violescent sea-whip</name>
    <dbReference type="NCBI Taxonomy" id="317549"/>
    <lineage>
        <taxon>Eukaryota</taxon>
        <taxon>Metazoa</taxon>
        <taxon>Cnidaria</taxon>
        <taxon>Anthozoa</taxon>
        <taxon>Octocorallia</taxon>
        <taxon>Malacalcyonacea</taxon>
        <taxon>Plexauridae</taxon>
        <taxon>Paramuricea</taxon>
    </lineage>
</organism>
<dbReference type="InterPro" id="IPR036047">
    <property type="entry name" value="F-box-like_dom_sf"/>
</dbReference>
<dbReference type="PROSITE" id="PS50181">
    <property type="entry name" value="FBOX"/>
    <property type="match status" value="1"/>
</dbReference>
<dbReference type="SMART" id="SM00256">
    <property type="entry name" value="FBOX"/>
    <property type="match status" value="1"/>
</dbReference>
<dbReference type="EMBL" id="CACRXK020000842">
    <property type="protein sequence ID" value="CAB3985213.1"/>
    <property type="molecule type" value="Genomic_DNA"/>
</dbReference>
<dbReference type="Gene3D" id="1.20.1280.50">
    <property type="match status" value="1"/>
</dbReference>
<name>A0A7D9DGT8_PARCT</name>
<dbReference type="SUPFAM" id="SSF81383">
    <property type="entry name" value="F-box domain"/>
    <property type="match status" value="1"/>
</dbReference>
<gene>
    <name evidence="1" type="ORF">PACLA_8A015516</name>
</gene>
<dbReference type="AlphaFoldDB" id="A0A7D9DGT8"/>
<accession>A0A7D9DGT8</accession>
<protein>
    <submittedName>
        <fullName evidence="1">Oocyte-specific F-box</fullName>
    </submittedName>
</protein>
<sequence>MEATKLYTLSEEVLVLILEYLDARTLIRLSKTSRLFHRLCHSDVIWRHRCKIDFNLRAKWLEYSYLYLYELFTKASVLKNDPSFFRPVSQLKTSVIVWYLINPEPPSGSVCQLTASQAKSIWNLTDDDLDRINNETEDNLFSHNYYEWESLYKLFLAKHGGINQMQNYVLRRCLRNRQALEEHYQLSLHSSRQQKWYQFLDNRDTGNKFLKALTEHMPKVTHSYMLHQVTAMYIDGHLKGGFETVKAYADFCGYFKTWLEDKSVKLWPPRQGEMLIKDYKDCLQYVNKEISSVAEELQITLNDFLSKAKPYIERLHEIWLWQNKKGQEYMKEHRPSRVVTEHKCYKRFLDRGNFADFCQLKQFFERREIVVDWFKKNEWLHALLRDYCTRSLRPAHMSTEISPAPHLPTDPITFLVNRFLQTGLKSDFNKLRMKLSEIGNLQLESLNRKSRQLQRAISRDLRNEDSIYFSEVDAPQFTHCFYPQRTDCRFSQRQPFASIEVVNLD</sequence>
<keyword evidence="2" id="KW-1185">Reference proteome</keyword>
<evidence type="ECO:0000313" key="1">
    <source>
        <dbReference type="EMBL" id="CAB3985213.1"/>
    </source>
</evidence>
<proteinExistence type="predicted"/>